<evidence type="ECO:0000313" key="3">
    <source>
        <dbReference type="EMBL" id="MFD2232751.1"/>
    </source>
</evidence>
<proteinExistence type="predicted"/>
<sequence length="176" mass="18688">MLPHSLRLMPLAAALTLSAAPALASDASDVARETRVPVAVVEHTFAQVDAFYAAANGPANRLSSGVVKELALKAIRSRMSNLDDSGPGKSSEASAEDKHATYRVSVRTTRHDSTETQDCFDNTVTATASEELPAIKDGQFTFNSVHPKVSTQSWSLGFCRSPLAGGGWSDWVPSGR</sequence>
<keyword evidence="4" id="KW-1185">Reference proteome</keyword>
<feature type="chain" id="PRO_5046204741" evidence="2">
    <location>
        <begin position="25"/>
        <end position="176"/>
    </location>
</feature>
<organism evidence="3 4">
    <name type="scientific">Phaeospirillum tilakii</name>
    <dbReference type="NCBI Taxonomy" id="741673"/>
    <lineage>
        <taxon>Bacteria</taxon>
        <taxon>Pseudomonadati</taxon>
        <taxon>Pseudomonadota</taxon>
        <taxon>Alphaproteobacteria</taxon>
        <taxon>Rhodospirillales</taxon>
        <taxon>Rhodospirillaceae</taxon>
        <taxon>Phaeospirillum</taxon>
    </lineage>
</organism>
<dbReference type="RefSeq" id="WP_377314342.1">
    <property type="nucleotide sequence ID" value="NZ_JBHUIY010000003.1"/>
</dbReference>
<dbReference type="Proteomes" id="UP001597296">
    <property type="component" value="Unassembled WGS sequence"/>
</dbReference>
<reference evidence="4" key="1">
    <citation type="journal article" date="2019" name="Int. J. Syst. Evol. Microbiol.">
        <title>The Global Catalogue of Microorganisms (GCM) 10K type strain sequencing project: providing services to taxonomists for standard genome sequencing and annotation.</title>
        <authorList>
            <consortium name="The Broad Institute Genomics Platform"/>
            <consortium name="The Broad Institute Genome Sequencing Center for Infectious Disease"/>
            <person name="Wu L."/>
            <person name="Ma J."/>
        </authorList>
    </citation>
    <scope>NUCLEOTIDE SEQUENCE [LARGE SCALE GENOMIC DNA]</scope>
    <source>
        <strain evidence="4">KCTC 15012</strain>
    </source>
</reference>
<accession>A0ABW5C7R1</accession>
<feature type="region of interest" description="Disordered" evidence="1">
    <location>
        <begin position="80"/>
        <end position="101"/>
    </location>
</feature>
<name>A0ABW5C7R1_9PROT</name>
<evidence type="ECO:0000256" key="2">
    <source>
        <dbReference type="SAM" id="SignalP"/>
    </source>
</evidence>
<comment type="caution">
    <text evidence="3">The sequence shown here is derived from an EMBL/GenBank/DDBJ whole genome shotgun (WGS) entry which is preliminary data.</text>
</comment>
<feature type="signal peptide" evidence="2">
    <location>
        <begin position="1"/>
        <end position="24"/>
    </location>
</feature>
<keyword evidence="2" id="KW-0732">Signal</keyword>
<gene>
    <name evidence="3" type="ORF">ACFSNB_02910</name>
</gene>
<protein>
    <submittedName>
        <fullName evidence="3">Uncharacterized protein</fullName>
    </submittedName>
</protein>
<evidence type="ECO:0000256" key="1">
    <source>
        <dbReference type="SAM" id="MobiDB-lite"/>
    </source>
</evidence>
<evidence type="ECO:0000313" key="4">
    <source>
        <dbReference type="Proteomes" id="UP001597296"/>
    </source>
</evidence>
<dbReference type="EMBL" id="JBHUIY010000003">
    <property type="protein sequence ID" value="MFD2232751.1"/>
    <property type="molecule type" value="Genomic_DNA"/>
</dbReference>